<feature type="transmembrane region" description="Helical" evidence="1">
    <location>
        <begin position="54"/>
        <end position="75"/>
    </location>
</feature>
<keyword evidence="1" id="KW-0812">Transmembrane</keyword>
<feature type="transmembrane region" description="Helical" evidence="1">
    <location>
        <begin position="20"/>
        <end position="42"/>
    </location>
</feature>
<feature type="domain" description="DUF2062" evidence="2">
    <location>
        <begin position="3"/>
        <end position="141"/>
    </location>
</feature>
<name>A0A3D5QFE6_FLESI</name>
<dbReference type="EMBL" id="DPPF01000210">
    <property type="protein sequence ID" value="HCW93989.1"/>
    <property type="molecule type" value="Genomic_DNA"/>
</dbReference>
<dbReference type="PANTHER" id="PTHR40547:SF1">
    <property type="entry name" value="SLL0298 PROTEIN"/>
    <property type="match status" value="1"/>
</dbReference>
<keyword evidence="1" id="KW-0472">Membrane</keyword>
<sequence>MKFKDKLLLIVSLDRPPFVISLSSAIGVMIGVSPYIGLHTVMAVGASYIFRLPLYPLILGAYINNPLTLVIIYGFCYKVGKFFLQSEIDLSIDWHNLSYMDFWVNLKAFFWPFFVGTHIMALFAGIITFFFIYAAIKIYKKNLD</sequence>
<protein>
    <submittedName>
        <fullName evidence="3">DUF2062 domain-containing protein</fullName>
    </submittedName>
</protein>
<keyword evidence="1" id="KW-1133">Transmembrane helix</keyword>
<accession>A0A3D5QFE6</accession>
<comment type="caution">
    <text evidence="3">The sequence shown here is derived from an EMBL/GenBank/DDBJ whole genome shotgun (WGS) entry which is preliminary data.</text>
</comment>
<dbReference type="AlphaFoldDB" id="A0A3D5QFE6"/>
<gene>
    <name evidence="3" type="ORF">DHM44_09940</name>
</gene>
<feature type="transmembrane region" description="Helical" evidence="1">
    <location>
        <begin position="109"/>
        <end position="136"/>
    </location>
</feature>
<dbReference type="InterPro" id="IPR018639">
    <property type="entry name" value="DUF2062"/>
</dbReference>
<dbReference type="PANTHER" id="PTHR40547">
    <property type="entry name" value="SLL0298 PROTEIN"/>
    <property type="match status" value="1"/>
</dbReference>
<evidence type="ECO:0000313" key="4">
    <source>
        <dbReference type="Proteomes" id="UP000262325"/>
    </source>
</evidence>
<evidence type="ECO:0000259" key="2">
    <source>
        <dbReference type="Pfam" id="PF09835"/>
    </source>
</evidence>
<dbReference type="Pfam" id="PF09835">
    <property type="entry name" value="DUF2062"/>
    <property type="match status" value="1"/>
</dbReference>
<dbReference type="Proteomes" id="UP000262325">
    <property type="component" value="Unassembled WGS sequence"/>
</dbReference>
<evidence type="ECO:0000256" key="1">
    <source>
        <dbReference type="SAM" id="Phobius"/>
    </source>
</evidence>
<evidence type="ECO:0000313" key="3">
    <source>
        <dbReference type="EMBL" id="HCW93989.1"/>
    </source>
</evidence>
<organism evidence="3 4">
    <name type="scientific">Flexistipes sinusarabici</name>
    <dbReference type="NCBI Taxonomy" id="2352"/>
    <lineage>
        <taxon>Bacteria</taxon>
        <taxon>Pseudomonadati</taxon>
        <taxon>Deferribacterota</taxon>
        <taxon>Deferribacteres</taxon>
        <taxon>Deferribacterales</taxon>
        <taxon>Flexistipitaceae</taxon>
        <taxon>Flexistipes</taxon>
    </lineage>
</organism>
<proteinExistence type="predicted"/>
<reference evidence="3 4" key="1">
    <citation type="journal article" date="2018" name="Nat. Biotechnol.">
        <title>A standardized bacterial taxonomy based on genome phylogeny substantially revises the tree of life.</title>
        <authorList>
            <person name="Parks D.H."/>
            <person name="Chuvochina M."/>
            <person name="Waite D.W."/>
            <person name="Rinke C."/>
            <person name="Skarshewski A."/>
            <person name="Chaumeil P.A."/>
            <person name="Hugenholtz P."/>
        </authorList>
    </citation>
    <scope>NUCLEOTIDE SEQUENCE [LARGE SCALE GENOMIC DNA]</scope>
    <source>
        <strain evidence="3">UBA8672</strain>
    </source>
</reference>